<gene>
    <name evidence="1" type="ORF">ASIM_LOCUS1650</name>
</gene>
<dbReference type="OrthoDB" id="4158657at2759"/>
<accession>A0A0M3J2L7</accession>
<reference evidence="1 2" key="2">
    <citation type="submission" date="2018-11" db="EMBL/GenBank/DDBJ databases">
        <authorList>
            <consortium name="Pathogen Informatics"/>
        </authorList>
    </citation>
    <scope>NUCLEOTIDE SEQUENCE [LARGE SCALE GENOMIC DNA]</scope>
</reference>
<sequence>MNEAGYWRRLFRADHVLLRLADFADDPPIFITVRTRTREGAVSSDSNVSRVPRGISLNLPSSTIQRPTPLDLPTQMSVPSSMVQSLGPLALPGATAQPTAGLLQTAPTTATMGTLADPATALSLAQSAYTGAIPMGSAQAATVMPGMQVASLQ</sequence>
<dbReference type="WBParaSite" id="ASIM_0000177601-mRNA-1">
    <property type="protein sequence ID" value="ASIM_0000177601-mRNA-1"/>
    <property type="gene ID" value="ASIM_0000177601"/>
</dbReference>
<name>A0A0M3J2L7_ANISI</name>
<organism evidence="3">
    <name type="scientific">Anisakis simplex</name>
    <name type="common">Herring worm</name>
    <dbReference type="NCBI Taxonomy" id="6269"/>
    <lineage>
        <taxon>Eukaryota</taxon>
        <taxon>Metazoa</taxon>
        <taxon>Ecdysozoa</taxon>
        <taxon>Nematoda</taxon>
        <taxon>Chromadorea</taxon>
        <taxon>Rhabditida</taxon>
        <taxon>Spirurina</taxon>
        <taxon>Ascaridomorpha</taxon>
        <taxon>Ascaridoidea</taxon>
        <taxon>Anisakidae</taxon>
        <taxon>Anisakis</taxon>
        <taxon>Anisakis simplex complex</taxon>
    </lineage>
</organism>
<dbReference type="AlphaFoldDB" id="A0A0M3J2L7"/>
<evidence type="ECO:0000313" key="3">
    <source>
        <dbReference type="WBParaSite" id="ASIM_0000177601-mRNA-1"/>
    </source>
</evidence>
<evidence type="ECO:0000313" key="2">
    <source>
        <dbReference type="Proteomes" id="UP000267096"/>
    </source>
</evidence>
<dbReference type="EMBL" id="UYRR01001860">
    <property type="protein sequence ID" value="VDK19008.1"/>
    <property type="molecule type" value="Genomic_DNA"/>
</dbReference>
<reference evidence="3" key="1">
    <citation type="submission" date="2017-02" db="UniProtKB">
        <authorList>
            <consortium name="WormBaseParasite"/>
        </authorList>
    </citation>
    <scope>IDENTIFICATION</scope>
</reference>
<keyword evidence="2" id="KW-1185">Reference proteome</keyword>
<proteinExistence type="predicted"/>
<evidence type="ECO:0000313" key="1">
    <source>
        <dbReference type="EMBL" id="VDK19008.1"/>
    </source>
</evidence>
<dbReference type="Proteomes" id="UP000267096">
    <property type="component" value="Unassembled WGS sequence"/>
</dbReference>
<protein>
    <submittedName>
        <fullName evidence="3">PPE-SVP domain-containing protein</fullName>
    </submittedName>
</protein>